<dbReference type="PANTHER" id="PTHR34796:SF1">
    <property type="entry name" value="EXPRESSED PROTEIN"/>
    <property type="match status" value="1"/>
</dbReference>
<dbReference type="EMBL" id="LMWW01000040">
    <property type="protein sequence ID" value="KUN80908.1"/>
    <property type="molecule type" value="Genomic_DNA"/>
</dbReference>
<feature type="compositionally biased region" description="Basic and acidic residues" evidence="1">
    <location>
        <begin position="7"/>
        <end position="26"/>
    </location>
</feature>
<accession>A0A117RB26</accession>
<evidence type="ECO:0008006" key="4">
    <source>
        <dbReference type="Google" id="ProtNLM"/>
    </source>
</evidence>
<dbReference type="AlphaFoldDB" id="A0A117RB26"/>
<proteinExistence type="predicted"/>
<dbReference type="Proteomes" id="UP000052982">
    <property type="component" value="Unassembled WGS sequence"/>
</dbReference>
<dbReference type="Gene3D" id="1.10.3450.10">
    <property type="entry name" value="TTHA0068-like"/>
    <property type="match status" value="1"/>
</dbReference>
<reference evidence="2 3" key="1">
    <citation type="submission" date="2015-10" db="EMBL/GenBank/DDBJ databases">
        <title>Draft genome sequence of Streptomyces griseoruber DSM 40281, type strain for the species Streptomyces griseoruber.</title>
        <authorList>
            <person name="Ruckert C."/>
            <person name="Winkler A."/>
            <person name="Kalinowski J."/>
            <person name="Kampfer P."/>
            <person name="Glaeser S."/>
        </authorList>
    </citation>
    <scope>NUCLEOTIDE SEQUENCE [LARGE SCALE GENOMIC DNA]</scope>
    <source>
        <strain evidence="2 3">DSM 40281</strain>
    </source>
</reference>
<evidence type="ECO:0000313" key="3">
    <source>
        <dbReference type="Proteomes" id="UP000052982"/>
    </source>
</evidence>
<dbReference type="InterPro" id="IPR005500">
    <property type="entry name" value="DUF309"/>
</dbReference>
<evidence type="ECO:0000313" key="2">
    <source>
        <dbReference type="EMBL" id="KUN80908.1"/>
    </source>
</evidence>
<dbReference type="Pfam" id="PF03745">
    <property type="entry name" value="DUF309"/>
    <property type="match status" value="1"/>
</dbReference>
<protein>
    <recommendedName>
        <fullName evidence="4">DUF309 domain-containing protein</fullName>
    </recommendedName>
</protein>
<dbReference type="STRING" id="1943.AQJ64_25030"/>
<dbReference type="SUPFAM" id="SSF140663">
    <property type="entry name" value="TTHA0068-like"/>
    <property type="match status" value="1"/>
</dbReference>
<name>A0A117RB26_9ACTN</name>
<keyword evidence="3" id="KW-1185">Reference proteome</keyword>
<dbReference type="PANTHER" id="PTHR34796">
    <property type="entry name" value="EXPRESSED PROTEIN"/>
    <property type="match status" value="1"/>
</dbReference>
<sequence length="166" mass="17385">MGSTRGGARDRDGAGRARSARPRDGLGRPLPYGAAGVARQPEGVVRSPRETVAEAQALLDAGRPFHAHEVFEDAWKTGPEAERGLWRGLAQLAVGLTHAARGNLTGGPRLLRRGAGAVAEWAAGSGAEQVHGMDLPGVVRWGRALADEVERTGAAVDAGRHAPRLR</sequence>
<gene>
    <name evidence="2" type="ORF">AQJ64_25030</name>
</gene>
<feature type="region of interest" description="Disordered" evidence="1">
    <location>
        <begin position="1"/>
        <end position="47"/>
    </location>
</feature>
<dbReference type="InterPro" id="IPR023203">
    <property type="entry name" value="TTHA0068_sf"/>
</dbReference>
<comment type="caution">
    <text evidence="2">The sequence shown here is derived from an EMBL/GenBank/DDBJ whole genome shotgun (WGS) entry which is preliminary data.</text>
</comment>
<evidence type="ECO:0000256" key="1">
    <source>
        <dbReference type="SAM" id="MobiDB-lite"/>
    </source>
</evidence>
<organism evidence="2 3">
    <name type="scientific">Streptomyces griseoruber</name>
    <dbReference type="NCBI Taxonomy" id="1943"/>
    <lineage>
        <taxon>Bacteria</taxon>
        <taxon>Bacillati</taxon>
        <taxon>Actinomycetota</taxon>
        <taxon>Actinomycetes</taxon>
        <taxon>Kitasatosporales</taxon>
        <taxon>Streptomycetaceae</taxon>
        <taxon>Streptomyces</taxon>
    </lineage>
</organism>
<dbReference type="OrthoDB" id="160968at2"/>